<dbReference type="Pfam" id="PF10633">
    <property type="entry name" value="NPCBM_assoc"/>
    <property type="match status" value="1"/>
</dbReference>
<dbReference type="Proteomes" id="UP000218598">
    <property type="component" value="Unassembled WGS sequence"/>
</dbReference>
<feature type="domain" description="Alpha-galactosidase NEW3" evidence="1">
    <location>
        <begin position="68"/>
        <end position="144"/>
    </location>
</feature>
<sequence>MSIHNLTPTAMAARPGAGAGALPATARALAILVAGMALLLGAVLPAQAAIQTPHQIGVRLTPLDLADQDTLQTLTVTVTNSSREAMTETSVDLHGPAGWSIAPAQREVEEPIAAGDTVTESFQVRVPTLREGFRVHPFTATVTYNGGDGHGTVVQERVQTTGTPLASLEEAYDNVGATTLDTLAEGDFDGEGNSFSAEQLSEAGVESGAHVTGAGAEFTWPDVEAGTADNATAGGEAISLSGSGSDLAFLASGSGMNATGTATVFYTDGTTSTGTISVPNWTGAGANPDAEVVAATSGRNTPDGYGNENGTYSVYAVSIPLEQDKQVETVMLPGNGSIHVFDMQVVG</sequence>
<protein>
    <recommendedName>
        <fullName evidence="1">Alpha-galactosidase NEW3 domain-containing protein</fullName>
    </recommendedName>
</protein>
<gene>
    <name evidence="2" type="ORF">CIK66_02500</name>
</gene>
<organism evidence="2 3">
    <name type="scientific">Brachybacterium alimentarium</name>
    <dbReference type="NCBI Taxonomy" id="47845"/>
    <lineage>
        <taxon>Bacteria</taxon>
        <taxon>Bacillati</taxon>
        <taxon>Actinomycetota</taxon>
        <taxon>Actinomycetes</taxon>
        <taxon>Micrococcales</taxon>
        <taxon>Dermabacteraceae</taxon>
        <taxon>Brachybacterium</taxon>
    </lineage>
</organism>
<dbReference type="InterPro" id="IPR018905">
    <property type="entry name" value="A-galactase_NEW3"/>
</dbReference>
<reference evidence="2 3" key="1">
    <citation type="journal article" date="2017" name="Elife">
        <title>Extensive horizontal gene transfer in cheese-associated bacteria.</title>
        <authorList>
            <person name="Bonham K.S."/>
            <person name="Wolfe B.E."/>
            <person name="Dutton R.J."/>
        </authorList>
    </citation>
    <scope>NUCLEOTIDE SEQUENCE [LARGE SCALE GENOMIC DNA]</scope>
    <source>
        <strain evidence="2 3">341_9</strain>
    </source>
</reference>
<name>A0A2A3YN66_9MICO</name>
<dbReference type="EMBL" id="NRGR01000005">
    <property type="protein sequence ID" value="PCC40659.1"/>
    <property type="molecule type" value="Genomic_DNA"/>
</dbReference>
<evidence type="ECO:0000313" key="2">
    <source>
        <dbReference type="EMBL" id="PCC40659.1"/>
    </source>
</evidence>
<keyword evidence="3" id="KW-1185">Reference proteome</keyword>
<proteinExistence type="predicted"/>
<comment type="caution">
    <text evidence="2">The sequence shown here is derived from an EMBL/GenBank/DDBJ whole genome shotgun (WGS) entry which is preliminary data.</text>
</comment>
<evidence type="ECO:0000259" key="1">
    <source>
        <dbReference type="Pfam" id="PF10633"/>
    </source>
</evidence>
<accession>A0A2A3YN66</accession>
<dbReference type="RefSeq" id="WP_096196415.1">
    <property type="nucleotide sequence ID" value="NZ_JBQQKT010000031.1"/>
</dbReference>
<dbReference type="OrthoDB" id="176168at2"/>
<dbReference type="AlphaFoldDB" id="A0A2A3YN66"/>
<evidence type="ECO:0000313" key="3">
    <source>
        <dbReference type="Proteomes" id="UP000218598"/>
    </source>
</evidence>